<organism evidence="5">
    <name type="scientific">Eucampia antarctica</name>
    <dbReference type="NCBI Taxonomy" id="49252"/>
    <lineage>
        <taxon>Eukaryota</taxon>
        <taxon>Sar</taxon>
        <taxon>Stramenopiles</taxon>
        <taxon>Ochrophyta</taxon>
        <taxon>Bacillariophyta</taxon>
        <taxon>Mediophyceae</taxon>
        <taxon>Biddulphiophycidae</taxon>
        <taxon>Hemiaulales</taxon>
        <taxon>Hemiaulaceae</taxon>
        <taxon>Eucampia</taxon>
    </lineage>
</organism>
<gene>
    <name evidence="5" type="ORF">EANT1437_LOCUS11349</name>
</gene>
<dbReference type="SMART" id="SM00271">
    <property type="entry name" value="DnaJ"/>
    <property type="match status" value="1"/>
</dbReference>
<dbReference type="Gene3D" id="1.10.287.110">
    <property type="entry name" value="DnaJ domain"/>
    <property type="match status" value="1"/>
</dbReference>
<feature type="region of interest" description="Disordered" evidence="2">
    <location>
        <begin position="1"/>
        <end position="25"/>
    </location>
</feature>
<feature type="compositionally biased region" description="Basic and acidic residues" evidence="2">
    <location>
        <begin position="61"/>
        <end position="73"/>
    </location>
</feature>
<dbReference type="EMBL" id="HBHI01022093">
    <property type="protein sequence ID" value="CAD9687157.1"/>
    <property type="molecule type" value="Transcribed_RNA"/>
</dbReference>
<name>A0A7S2S209_9STRA</name>
<keyword evidence="3" id="KW-0812">Transmembrane</keyword>
<feature type="transmembrane region" description="Helical" evidence="3">
    <location>
        <begin position="288"/>
        <end position="307"/>
    </location>
</feature>
<evidence type="ECO:0000256" key="2">
    <source>
        <dbReference type="SAM" id="MobiDB-lite"/>
    </source>
</evidence>
<protein>
    <recommendedName>
        <fullName evidence="4">J domain-containing protein</fullName>
    </recommendedName>
</protein>
<feature type="domain" description="J" evidence="4">
    <location>
        <begin position="35"/>
        <end position="124"/>
    </location>
</feature>
<feature type="region of interest" description="Disordered" evidence="2">
    <location>
        <begin position="53"/>
        <end position="73"/>
    </location>
</feature>
<keyword evidence="3" id="KW-0472">Membrane</keyword>
<accession>A0A7S2S209</accession>
<dbReference type="InterPro" id="IPR036869">
    <property type="entry name" value="J_dom_sf"/>
</dbReference>
<evidence type="ECO:0000259" key="4">
    <source>
        <dbReference type="PROSITE" id="PS50076"/>
    </source>
</evidence>
<dbReference type="PANTHER" id="PTHR44145:SF3">
    <property type="entry name" value="DNAJ HOMOLOG SUBFAMILY A MEMBER 3, MITOCHONDRIAL"/>
    <property type="match status" value="1"/>
</dbReference>
<dbReference type="PROSITE" id="PS50076">
    <property type="entry name" value="DNAJ_2"/>
    <property type="match status" value="1"/>
</dbReference>
<evidence type="ECO:0000313" key="5">
    <source>
        <dbReference type="EMBL" id="CAD9687157.1"/>
    </source>
</evidence>
<dbReference type="InterPro" id="IPR051938">
    <property type="entry name" value="Apopto_cytoskel_mod"/>
</dbReference>
<dbReference type="CDD" id="cd06257">
    <property type="entry name" value="DnaJ"/>
    <property type="match status" value="1"/>
</dbReference>
<keyword evidence="3" id="KW-1133">Transmembrane helix</keyword>
<sequence length="378" mass="42626">MSNGAPSTTPSVSRASSFSDTSTTGALHQLLSPDGYYTYLNIPHNVNKKATASSFMGSSSSKEEDEAKNSDEIDMELVKKNYRRLSLRHHPDRRGGDAETFRVLTRAKRVLMVPKLRKEYDLLGLDLDDEEGNEDHQESATASDSDNKKNNKNDADNNKEDSDNGNSTTETVMSHLASATLATILQAAVRTAMMTIASTLICRFKYLVIPAILFLGFVFYRVMKTSKAKNIPTMIGTYEKVSPLCISMGLFLMYYGRSFPDKPWSWTFWLGETIVMTFFFLNSVPKFNVFLAGCLLLVSIIITLILRGKFWRYAFILSIEAGLAFIAVLGFPIMEMIFEELMNEKLRKIGDKIRAQSKQVEALYNQKQQQLKVEQDLD</sequence>
<keyword evidence="1" id="KW-0143">Chaperone</keyword>
<dbReference type="Pfam" id="PF00226">
    <property type="entry name" value="DnaJ"/>
    <property type="match status" value="1"/>
</dbReference>
<feature type="transmembrane region" description="Helical" evidence="3">
    <location>
        <begin position="263"/>
        <end position="281"/>
    </location>
</feature>
<proteinExistence type="predicted"/>
<feature type="region of interest" description="Disordered" evidence="2">
    <location>
        <begin position="128"/>
        <end position="169"/>
    </location>
</feature>
<feature type="transmembrane region" description="Helical" evidence="3">
    <location>
        <begin position="313"/>
        <end position="338"/>
    </location>
</feature>
<feature type="compositionally biased region" description="Basic and acidic residues" evidence="2">
    <location>
        <begin position="145"/>
        <end position="162"/>
    </location>
</feature>
<reference evidence="5" key="1">
    <citation type="submission" date="2021-01" db="EMBL/GenBank/DDBJ databases">
        <authorList>
            <person name="Corre E."/>
            <person name="Pelletier E."/>
            <person name="Niang G."/>
            <person name="Scheremetjew M."/>
            <person name="Finn R."/>
            <person name="Kale V."/>
            <person name="Holt S."/>
            <person name="Cochrane G."/>
            <person name="Meng A."/>
            <person name="Brown T."/>
            <person name="Cohen L."/>
        </authorList>
    </citation>
    <scope>NUCLEOTIDE SEQUENCE</scope>
    <source>
        <strain evidence="5">CCMP1452</strain>
    </source>
</reference>
<evidence type="ECO:0000256" key="3">
    <source>
        <dbReference type="SAM" id="Phobius"/>
    </source>
</evidence>
<evidence type="ECO:0000256" key="1">
    <source>
        <dbReference type="ARBA" id="ARBA00023186"/>
    </source>
</evidence>
<feature type="transmembrane region" description="Helical" evidence="3">
    <location>
        <begin position="204"/>
        <end position="220"/>
    </location>
</feature>
<dbReference type="PANTHER" id="PTHR44145">
    <property type="entry name" value="DNAJ HOMOLOG SUBFAMILY A MEMBER 3, MITOCHONDRIAL"/>
    <property type="match status" value="1"/>
</dbReference>
<dbReference type="AlphaFoldDB" id="A0A7S2S209"/>
<dbReference type="InterPro" id="IPR001623">
    <property type="entry name" value="DnaJ_domain"/>
</dbReference>
<dbReference type="SUPFAM" id="SSF46565">
    <property type="entry name" value="Chaperone J-domain"/>
    <property type="match status" value="1"/>
</dbReference>
<feature type="transmembrane region" description="Helical" evidence="3">
    <location>
        <begin position="241"/>
        <end position="257"/>
    </location>
</feature>